<gene>
    <name evidence="2" type="ORF">SE18_20880</name>
</gene>
<evidence type="ECO:0000313" key="3">
    <source>
        <dbReference type="Proteomes" id="UP000050277"/>
    </source>
</evidence>
<dbReference type="AlphaFoldDB" id="A0A0P6XDY4"/>
<dbReference type="PANTHER" id="PTHR38591:SF1">
    <property type="entry name" value="BLL1000 PROTEIN"/>
    <property type="match status" value="1"/>
</dbReference>
<dbReference type="Pfam" id="PF07143">
    <property type="entry name" value="CrtC"/>
    <property type="match status" value="1"/>
</dbReference>
<dbReference type="OrthoDB" id="9770826at2"/>
<dbReference type="STRING" id="70996.SE18_20880"/>
<dbReference type="Pfam" id="PF17186">
    <property type="entry name" value="Lipocalin_9"/>
    <property type="match status" value="1"/>
</dbReference>
<evidence type="ECO:0000259" key="1">
    <source>
        <dbReference type="Pfam" id="PF07143"/>
    </source>
</evidence>
<protein>
    <submittedName>
        <fullName evidence="2">Hydrolase</fullName>
    </submittedName>
</protein>
<dbReference type="Gene3D" id="2.40.370.10">
    <property type="entry name" value="AttH-like domain"/>
    <property type="match status" value="2"/>
</dbReference>
<dbReference type="Proteomes" id="UP000050277">
    <property type="component" value="Unassembled WGS sequence"/>
</dbReference>
<accession>A0A0P6XDY4</accession>
<sequence length="383" mass="42199">MRIRLVIGSLLIVALLAGGAWWLLQPSQTEIQTSISAVGMLSQANQGDYVRATEPRPFQFPADHGVHAGYRTEWWYYTGNLVSADGQRFGFQLTFFRSAATDQVISRTASLATSDIYMAHLGLTDVANQRFYAFERFMRGNPQLANATGDPFKVFVEDWQAVGSGPEGMTMQLTAQQAPIALNLKLESSKTPTLQGDRGLSQKGAELGNASYYYSLTNMTTSGTLNIDGREIAVTGKAWMDHEWGSGALEDQAVGWDWFAIQLDDQREITYFNIRNQDGSINHLSGGTLTLADGSTRKIAQSELTLEVTKQWQSAQGIQYPGQWRLSMPSEQLELSITPQVANQEMPLTIRYWEGSVAISGNATGYGYVELTGYGDTGRGRAE</sequence>
<feature type="domain" description="AttH" evidence="1">
    <location>
        <begin position="72"/>
        <end position="246"/>
    </location>
</feature>
<proteinExistence type="predicted"/>
<dbReference type="GO" id="GO:0016787">
    <property type="term" value="F:hydrolase activity"/>
    <property type="evidence" value="ECO:0007669"/>
    <property type="project" value="UniProtKB-KW"/>
</dbReference>
<dbReference type="EMBL" id="LGKP01000035">
    <property type="protein sequence ID" value="KPL81157.1"/>
    <property type="molecule type" value="Genomic_DNA"/>
</dbReference>
<dbReference type="PATRIC" id="fig|70996.4.peg.1992"/>
<name>A0A0P6XDY4_9CHLR</name>
<dbReference type="PANTHER" id="PTHR38591">
    <property type="entry name" value="HYDROLASE"/>
    <property type="match status" value="1"/>
</dbReference>
<keyword evidence="2" id="KW-0378">Hydrolase</keyword>
<dbReference type="InterPro" id="IPR023374">
    <property type="entry name" value="AttH-like_dom_sf"/>
</dbReference>
<dbReference type="RefSeq" id="WP_054536407.1">
    <property type="nucleotide sequence ID" value="NZ_LGKP01000035.1"/>
</dbReference>
<reference evidence="2 3" key="1">
    <citation type="submission" date="2015-07" db="EMBL/GenBank/DDBJ databases">
        <title>Whole genome sequence of Herpetosiphon geysericola DSM 7119.</title>
        <authorList>
            <person name="Hemp J."/>
            <person name="Ward L.M."/>
            <person name="Pace L.A."/>
            <person name="Fischer W.W."/>
        </authorList>
    </citation>
    <scope>NUCLEOTIDE SEQUENCE [LARGE SCALE GENOMIC DNA]</scope>
    <source>
        <strain evidence="2 3">DSM 7119</strain>
    </source>
</reference>
<dbReference type="InterPro" id="IPR010791">
    <property type="entry name" value="AttH_dom"/>
</dbReference>
<keyword evidence="3" id="KW-1185">Reference proteome</keyword>
<dbReference type="SUPFAM" id="SSF159245">
    <property type="entry name" value="AttH-like"/>
    <property type="match status" value="1"/>
</dbReference>
<organism evidence="2 3">
    <name type="scientific">Herpetosiphon geysericola</name>
    <dbReference type="NCBI Taxonomy" id="70996"/>
    <lineage>
        <taxon>Bacteria</taxon>
        <taxon>Bacillati</taxon>
        <taxon>Chloroflexota</taxon>
        <taxon>Chloroflexia</taxon>
        <taxon>Herpetosiphonales</taxon>
        <taxon>Herpetosiphonaceae</taxon>
        <taxon>Herpetosiphon</taxon>
    </lineage>
</organism>
<evidence type="ECO:0000313" key="2">
    <source>
        <dbReference type="EMBL" id="KPL81157.1"/>
    </source>
</evidence>
<comment type="caution">
    <text evidence="2">The sequence shown here is derived from an EMBL/GenBank/DDBJ whole genome shotgun (WGS) entry which is preliminary data.</text>
</comment>